<dbReference type="EMBL" id="MCFG01000012">
    <property type="protein sequence ID" value="ORX87113.1"/>
    <property type="molecule type" value="Genomic_DNA"/>
</dbReference>
<keyword evidence="1 5" id="KW-0732">Signal</keyword>
<dbReference type="Gene3D" id="3.90.1220.10">
    <property type="entry name" value="Cellulose docking domain, dockering"/>
    <property type="match status" value="2"/>
</dbReference>
<evidence type="ECO:0000259" key="6">
    <source>
        <dbReference type="PROSITE" id="PS51763"/>
    </source>
</evidence>
<organism evidence="7 8">
    <name type="scientific">Anaeromyces robustus</name>
    <dbReference type="NCBI Taxonomy" id="1754192"/>
    <lineage>
        <taxon>Eukaryota</taxon>
        <taxon>Fungi</taxon>
        <taxon>Fungi incertae sedis</taxon>
        <taxon>Chytridiomycota</taxon>
        <taxon>Chytridiomycota incertae sedis</taxon>
        <taxon>Neocallimastigomycetes</taxon>
        <taxon>Neocallimastigales</taxon>
        <taxon>Neocallimastigaceae</taxon>
        <taxon>Anaeromyces</taxon>
    </lineage>
</organism>
<feature type="domain" description="CBM10" evidence="6">
    <location>
        <begin position="347"/>
        <end position="386"/>
    </location>
</feature>
<reference evidence="7 8" key="1">
    <citation type="submission" date="2016-08" db="EMBL/GenBank/DDBJ databases">
        <title>A Parts List for Fungal Cellulosomes Revealed by Comparative Genomics.</title>
        <authorList>
            <consortium name="DOE Joint Genome Institute"/>
            <person name="Haitjema C.H."/>
            <person name="Gilmore S.P."/>
            <person name="Henske J.K."/>
            <person name="Solomon K.V."/>
            <person name="De Groot R."/>
            <person name="Kuo A."/>
            <person name="Mondo S.J."/>
            <person name="Salamov A.A."/>
            <person name="Labutti K."/>
            <person name="Zhao Z."/>
            <person name="Chiniquy J."/>
            <person name="Barry K."/>
            <person name="Brewer H.M."/>
            <person name="Purvine S.O."/>
            <person name="Wright A.T."/>
            <person name="Boxma B."/>
            <person name="Van Alen T."/>
            <person name="Hackstein J.H."/>
            <person name="Baker S.E."/>
            <person name="Grigoriev I.V."/>
            <person name="O'Malley M.A."/>
        </authorList>
    </citation>
    <scope>NUCLEOTIDE SEQUENCE [LARGE SCALE GENOMIC DNA]</scope>
    <source>
        <strain evidence="7 8">S4</strain>
    </source>
</reference>
<keyword evidence="2" id="KW-0677">Repeat</keyword>
<comment type="caution">
    <text evidence="7">The sequence shown here is derived from an EMBL/GenBank/DDBJ whole genome shotgun (WGS) entry which is preliminary data.</text>
</comment>
<dbReference type="STRING" id="1754192.A0A1Y1XN16"/>
<evidence type="ECO:0000313" key="8">
    <source>
        <dbReference type="Proteomes" id="UP000193944"/>
    </source>
</evidence>
<protein>
    <recommendedName>
        <fullName evidence="6">CBM10 domain-containing protein</fullName>
    </recommendedName>
</protein>
<evidence type="ECO:0000256" key="1">
    <source>
        <dbReference type="ARBA" id="ARBA00022729"/>
    </source>
</evidence>
<reference evidence="7 8" key="2">
    <citation type="submission" date="2016-08" db="EMBL/GenBank/DDBJ databases">
        <title>Pervasive Adenine N6-methylation of Active Genes in Fungi.</title>
        <authorList>
            <consortium name="DOE Joint Genome Institute"/>
            <person name="Mondo S.J."/>
            <person name="Dannebaum R.O."/>
            <person name="Kuo R.C."/>
            <person name="Labutti K."/>
            <person name="Haridas S."/>
            <person name="Kuo A."/>
            <person name="Salamov A."/>
            <person name="Ahrendt S.R."/>
            <person name="Lipzen A."/>
            <person name="Sullivan W."/>
            <person name="Andreopoulos W.B."/>
            <person name="Clum A."/>
            <person name="Lindquist E."/>
            <person name="Daum C."/>
            <person name="Ramamoorthy G.K."/>
            <person name="Gryganskyi A."/>
            <person name="Culley D."/>
            <person name="Magnuson J.K."/>
            <person name="James T.Y."/>
            <person name="O'Malley M.A."/>
            <person name="Stajich J.E."/>
            <person name="Spatafora J.W."/>
            <person name="Visel A."/>
            <person name="Grigoriev I.V."/>
        </authorList>
    </citation>
    <scope>NUCLEOTIDE SEQUENCE [LARGE SCALE GENOMIC DNA]</scope>
    <source>
        <strain evidence="7 8">S4</strain>
    </source>
</reference>
<dbReference type="PROSITE" id="PS51763">
    <property type="entry name" value="CBM10"/>
    <property type="match status" value="2"/>
</dbReference>
<sequence>MKLIGFINALIAFIGIIQVSAEIINTNEYITELFSVNIVETEGKKYTVNGNTCTVDMIFFQGTASGHYFNGDITCRDCTNVIKTYKDGRIEFKARYSLVGKDFNNSNTNIFIEDNLLGYDENKQPITKPTIITNSNNLSFLQTADIRGIIEEINGNKIIRYMWNENNKNDVPYPVAYIPDETKDYSKEVFVFNIEVGGEGYYDVLGANEIQAVSIGFTCTSNTSQFQGKGLDNFVDTRFQFPGQPQTLSARYILDGVDNEGNPSRVYVENIGVDFFDRVSTEPIIITDNPKWAWMEKAPLHGNTNWTNGLHIELWTINDPSLWENQQPEPQPEPQQEPKQEPKPDDQCSSKIIAQGYKCCSSICKQPYVDENGEWGVEDGKWCGCIENKNSCPSTITNKGYSCCSTCSKVRYVDEDGKWGVENHQWCGIPTMCKE</sequence>
<feature type="signal peptide" evidence="5">
    <location>
        <begin position="1"/>
        <end position="21"/>
    </location>
</feature>
<feature type="compositionally biased region" description="Basic and acidic residues" evidence="4">
    <location>
        <begin position="336"/>
        <end position="347"/>
    </location>
</feature>
<name>A0A1Y1XN16_9FUNG</name>
<gene>
    <name evidence="7" type="ORF">BCR32DRAFT_289514</name>
</gene>
<evidence type="ECO:0000256" key="3">
    <source>
        <dbReference type="ARBA" id="ARBA00022801"/>
    </source>
</evidence>
<dbReference type="Proteomes" id="UP000193944">
    <property type="component" value="Unassembled WGS sequence"/>
</dbReference>
<feature type="region of interest" description="Disordered" evidence="4">
    <location>
        <begin position="322"/>
        <end position="347"/>
    </location>
</feature>
<feature type="domain" description="CBM10" evidence="6">
    <location>
        <begin position="391"/>
        <end position="430"/>
    </location>
</feature>
<accession>A0A1Y1XN16</accession>
<dbReference type="GO" id="GO:0016787">
    <property type="term" value="F:hydrolase activity"/>
    <property type="evidence" value="ECO:0007669"/>
    <property type="project" value="UniProtKB-KW"/>
</dbReference>
<evidence type="ECO:0000256" key="2">
    <source>
        <dbReference type="ARBA" id="ARBA00022737"/>
    </source>
</evidence>
<dbReference type="InterPro" id="IPR009034">
    <property type="entry name" value="Dockerin_dom_fun_sf"/>
</dbReference>
<feature type="chain" id="PRO_5012056210" description="CBM10 domain-containing protein" evidence="5">
    <location>
        <begin position="22"/>
        <end position="435"/>
    </location>
</feature>
<keyword evidence="8" id="KW-1185">Reference proteome</keyword>
<dbReference type="InterPro" id="IPR002883">
    <property type="entry name" value="CBM10/Dockerin_dom"/>
</dbReference>
<dbReference type="Pfam" id="PF02013">
    <property type="entry name" value="CBM_10"/>
    <property type="match status" value="2"/>
</dbReference>
<dbReference type="SUPFAM" id="SSF64571">
    <property type="entry name" value="Cellulose docking domain, dockering"/>
    <property type="match status" value="2"/>
</dbReference>
<keyword evidence="3" id="KW-0378">Hydrolase</keyword>
<dbReference type="OrthoDB" id="2137322at2759"/>
<evidence type="ECO:0000313" key="7">
    <source>
        <dbReference type="EMBL" id="ORX87113.1"/>
    </source>
</evidence>
<proteinExistence type="predicted"/>
<dbReference type="AlphaFoldDB" id="A0A1Y1XN16"/>
<evidence type="ECO:0000256" key="5">
    <source>
        <dbReference type="SAM" id="SignalP"/>
    </source>
</evidence>
<evidence type="ECO:0000256" key="4">
    <source>
        <dbReference type="SAM" id="MobiDB-lite"/>
    </source>
</evidence>